<accession>A0AA39HJQ1</accession>
<feature type="compositionally biased region" description="Basic and acidic residues" evidence="1">
    <location>
        <begin position="67"/>
        <end position="88"/>
    </location>
</feature>
<feature type="compositionally biased region" description="Pro residues" evidence="1">
    <location>
        <begin position="229"/>
        <end position="248"/>
    </location>
</feature>
<evidence type="ECO:0000256" key="1">
    <source>
        <dbReference type="SAM" id="MobiDB-lite"/>
    </source>
</evidence>
<comment type="caution">
    <text evidence="2">The sequence shown here is derived from an EMBL/GenBank/DDBJ whole genome shotgun (WGS) entry which is preliminary data.</text>
</comment>
<gene>
    <name evidence="2" type="ORF">QR680_019012</name>
</gene>
<dbReference type="EMBL" id="JAUCMV010000004">
    <property type="protein sequence ID" value="KAK0407123.1"/>
    <property type="molecule type" value="Genomic_DNA"/>
</dbReference>
<name>A0AA39HJQ1_9BILA</name>
<dbReference type="Proteomes" id="UP001175271">
    <property type="component" value="Unassembled WGS sequence"/>
</dbReference>
<feature type="region of interest" description="Disordered" evidence="1">
    <location>
        <begin position="145"/>
        <end position="261"/>
    </location>
</feature>
<feature type="region of interest" description="Disordered" evidence="1">
    <location>
        <begin position="1"/>
        <end position="88"/>
    </location>
</feature>
<sequence length="319" mass="36466">MQSRSPQYDDRERSIDVTGEYSSSEDEGPSKRSKLIPSPTESKKMEFEQFRNLSFGKKNPFSGGPPEMKRAEKRPAPRKSDERDPLIDRVKTFLEEPENQLWNMSNEILKDKLKEVLNLQMEHSVMMKTRQEQLSDLRLRVQKIQDEVDRLQPPKEAPRPESPFQNRSYRLSPTYNAYQPPAIPPASNFPNPPPFNPSMPPPVVTETIGGITIPPHLLPYSMRPQSPSYAPPMSQPPQVPDFSVPPPGYRSNRPSPSPPYVSQVMPVFDNAGLESSIMNQRERRLAVTPPLVERTEEISDAEEEREPKDEVYESISDDE</sequence>
<feature type="region of interest" description="Disordered" evidence="1">
    <location>
        <begin position="279"/>
        <end position="319"/>
    </location>
</feature>
<feature type="compositionally biased region" description="Pro residues" evidence="1">
    <location>
        <begin position="190"/>
        <end position="203"/>
    </location>
</feature>
<protein>
    <submittedName>
        <fullName evidence="2">Uncharacterized protein</fullName>
    </submittedName>
</protein>
<feature type="compositionally biased region" description="Basic and acidic residues" evidence="1">
    <location>
        <begin position="145"/>
        <end position="159"/>
    </location>
</feature>
<feature type="compositionally biased region" description="Polar residues" evidence="1">
    <location>
        <begin position="163"/>
        <end position="177"/>
    </location>
</feature>
<evidence type="ECO:0000313" key="2">
    <source>
        <dbReference type="EMBL" id="KAK0407123.1"/>
    </source>
</evidence>
<evidence type="ECO:0000313" key="3">
    <source>
        <dbReference type="Proteomes" id="UP001175271"/>
    </source>
</evidence>
<organism evidence="2 3">
    <name type="scientific">Steinernema hermaphroditum</name>
    <dbReference type="NCBI Taxonomy" id="289476"/>
    <lineage>
        <taxon>Eukaryota</taxon>
        <taxon>Metazoa</taxon>
        <taxon>Ecdysozoa</taxon>
        <taxon>Nematoda</taxon>
        <taxon>Chromadorea</taxon>
        <taxon>Rhabditida</taxon>
        <taxon>Tylenchina</taxon>
        <taxon>Panagrolaimomorpha</taxon>
        <taxon>Strongyloidoidea</taxon>
        <taxon>Steinernematidae</taxon>
        <taxon>Steinernema</taxon>
    </lineage>
</organism>
<keyword evidence="3" id="KW-1185">Reference proteome</keyword>
<reference evidence="2" key="1">
    <citation type="submission" date="2023-06" db="EMBL/GenBank/DDBJ databases">
        <title>Genomic analysis of the entomopathogenic nematode Steinernema hermaphroditum.</title>
        <authorList>
            <person name="Schwarz E.M."/>
            <person name="Heppert J.K."/>
            <person name="Baniya A."/>
            <person name="Schwartz H.T."/>
            <person name="Tan C.-H."/>
            <person name="Antoshechkin I."/>
            <person name="Sternberg P.W."/>
            <person name="Goodrich-Blair H."/>
            <person name="Dillman A.R."/>
        </authorList>
    </citation>
    <scope>NUCLEOTIDE SEQUENCE</scope>
    <source>
        <strain evidence="2">PS9179</strain>
        <tissue evidence="2">Whole animal</tissue>
    </source>
</reference>
<dbReference type="AlphaFoldDB" id="A0AA39HJQ1"/>
<proteinExistence type="predicted"/>
<dbReference type="PRINTS" id="PR01217">
    <property type="entry name" value="PRICHEXTENSN"/>
</dbReference>